<evidence type="ECO:0000259" key="1">
    <source>
        <dbReference type="Pfam" id="PF09848"/>
    </source>
</evidence>
<evidence type="ECO:0000313" key="3">
    <source>
        <dbReference type="Proteomes" id="UP000199268"/>
    </source>
</evidence>
<dbReference type="OrthoDB" id="3193269at2"/>
<dbReference type="Gene3D" id="3.40.50.300">
    <property type="entry name" value="P-loop containing nucleotide triphosphate hydrolases"/>
    <property type="match status" value="1"/>
</dbReference>
<dbReference type="EMBL" id="FMAO01000004">
    <property type="protein sequence ID" value="SCB90939.1"/>
    <property type="molecule type" value="Genomic_DNA"/>
</dbReference>
<dbReference type="SUPFAM" id="SSF52540">
    <property type="entry name" value="P-loop containing nucleoside triphosphate hydrolases"/>
    <property type="match status" value="1"/>
</dbReference>
<feature type="domain" description="Schlafen group 3-like DNA/RNA helicase" evidence="1">
    <location>
        <begin position="36"/>
        <end position="396"/>
    </location>
</feature>
<dbReference type="STRING" id="1505725.GA0061074_10476"/>
<sequence>MFANSPFKSLSPKQLEAKELITQKINETLDGINDNAIIKIEGLAGSGKTVLMSQLFYDFWKKSVEVTENDDMTSHEYSVALLVRHEQQRRTYEQIAKKLNMGKNMVMDVSAFINKGKKVDILLVDEAHLLWSGNYSRAKSETWEPELIALHKLAKTLVLIYDPNQLVSARSKVEDNDQLMSILNGDKTITINLNEQWRINANQNTIEWIQRLARFDKNSLVTTPKDNGYEIKFFDDASAFRKAIEIKNQNNGLSRMVATYDWKYSQGSRPKDGSLFWNVTFGDEIMPWNLELPEVKEAQKKQIPWQEIDSSINEMGSDFTVQGIDLNYIGVILGPSVVWNEETNSLDIDADKSMDHQKIRKVKGTYNTLENKKYLKNVVNVLLTRGVHGLYIYAVDDKLREKLRGLTK</sequence>
<dbReference type="RefSeq" id="WP_092462167.1">
    <property type="nucleotide sequence ID" value="NZ_BJEE01000001.1"/>
</dbReference>
<gene>
    <name evidence="2" type="ORF">GA0061074_10476</name>
</gene>
<dbReference type="InterPro" id="IPR027417">
    <property type="entry name" value="P-loop_NTPase"/>
</dbReference>
<name>A0A1C4A8F8_9LACO</name>
<dbReference type="AlphaFoldDB" id="A0A1C4A8F8"/>
<evidence type="ECO:0000313" key="2">
    <source>
        <dbReference type="EMBL" id="SCB90939.1"/>
    </source>
</evidence>
<protein>
    <submittedName>
        <fullName evidence="2">DUF2075 family protein</fullName>
    </submittedName>
</protein>
<keyword evidence="3" id="KW-1185">Reference proteome</keyword>
<reference evidence="3" key="1">
    <citation type="submission" date="2016-08" db="EMBL/GenBank/DDBJ databases">
        <authorList>
            <person name="Varghese N."/>
            <person name="Submissions Spin"/>
        </authorList>
    </citation>
    <scope>NUCLEOTIDE SEQUENCE [LARGE SCALE GENOMIC DNA]</scope>
    <source>
        <strain evidence="3">R-53094</strain>
    </source>
</reference>
<accession>A0A1C4A8F8</accession>
<proteinExistence type="predicted"/>
<dbReference type="Pfam" id="PF09848">
    <property type="entry name" value="SLFN-g3_helicase"/>
    <property type="match status" value="1"/>
</dbReference>
<organism evidence="2 3">
    <name type="scientific">Weissella bombi</name>
    <dbReference type="NCBI Taxonomy" id="1505725"/>
    <lineage>
        <taxon>Bacteria</taxon>
        <taxon>Bacillati</taxon>
        <taxon>Bacillota</taxon>
        <taxon>Bacilli</taxon>
        <taxon>Lactobacillales</taxon>
        <taxon>Lactobacillaceae</taxon>
        <taxon>Weissella</taxon>
    </lineage>
</organism>
<dbReference type="InterPro" id="IPR018647">
    <property type="entry name" value="SLFN_3-like_DNA/RNA_helicase"/>
</dbReference>
<dbReference type="Proteomes" id="UP000199268">
    <property type="component" value="Unassembled WGS sequence"/>
</dbReference>